<name>A0A0A9WTG5_LYGHE</name>
<dbReference type="PANTHER" id="PTHR47331:SF5">
    <property type="entry name" value="RIBONUCLEASE H"/>
    <property type="match status" value="1"/>
</dbReference>
<proteinExistence type="predicted"/>
<reference evidence="1" key="1">
    <citation type="journal article" date="2014" name="PLoS ONE">
        <title>Transcriptome-Based Identification of ABC Transporters in the Western Tarnished Plant Bug Lygus hesperus.</title>
        <authorList>
            <person name="Hull J.J."/>
            <person name="Chaney K."/>
            <person name="Geib S.M."/>
            <person name="Fabrick J.A."/>
            <person name="Brent C.S."/>
            <person name="Walsh D."/>
            <person name="Lavine L.C."/>
        </authorList>
    </citation>
    <scope>NUCLEOTIDE SEQUENCE</scope>
</reference>
<sequence>ALSNHCSSSYPKKCLLGTAQIRVMDAQGRWHQCRAVCDPGSTSNLITNALASRLGLRRRKSDFKVSGVGEAGSVMVYGSICTQIAPHFSNECIGTLDCAVISKITSDLPISDFKGEFMQIFTTLQLADPNFNRTSPIDLLLGVQAFVDILPKNPAHIRGEPSAMFTRLGWVIWGALPDYTLKEVETTLLCCASDDDSDYKLDQLVRAFWEREETVNPVPLSPEEIECENHYCSTVSRDDTGRYVVRLPFQGGIRPDLGSTQRLAEDRLQKLEKRFAKDELYEFLYKENLKNYVDQGHLVRANVRGKYVMTHHGVIKNLDNGNKKIRVVFSPAERDHKGQSLNQKLLLGAKLQGDIGQIITRFRLYKVALTCDIRQMYREISLHPDDRIYQRIYFRFSSNDPVAEWELTRVTFGIASAPFLAIRTLRQLVQDEGSKYPNAARAIIYESYVDDFLSGANSVEEAKLLRSELENI</sequence>
<dbReference type="EMBL" id="GBHO01031847">
    <property type="protein sequence ID" value="JAG11757.1"/>
    <property type="molecule type" value="Transcribed_RNA"/>
</dbReference>
<protein>
    <submittedName>
        <fullName evidence="1">Pol polyprotein</fullName>
    </submittedName>
</protein>
<dbReference type="GO" id="GO:0071897">
    <property type="term" value="P:DNA biosynthetic process"/>
    <property type="evidence" value="ECO:0007669"/>
    <property type="project" value="UniProtKB-ARBA"/>
</dbReference>
<dbReference type="PANTHER" id="PTHR47331">
    <property type="entry name" value="PHD-TYPE DOMAIN-CONTAINING PROTEIN"/>
    <property type="match status" value="1"/>
</dbReference>
<dbReference type="InterPro" id="IPR043502">
    <property type="entry name" value="DNA/RNA_pol_sf"/>
</dbReference>
<reference evidence="1" key="2">
    <citation type="submission" date="2014-07" db="EMBL/GenBank/DDBJ databases">
        <authorList>
            <person name="Hull J."/>
        </authorList>
    </citation>
    <scope>NUCLEOTIDE SEQUENCE</scope>
</reference>
<feature type="non-terminal residue" evidence="1">
    <location>
        <position position="472"/>
    </location>
</feature>
<dbReference type="AlphaFoldDB" id="A0A0A9WTG5"/>
<accession>A0A0A9WTG5</accession>
<organism evidence="1">
    <name type="scientific">Lygus hesperus</name>
    <name type="common">Western plant bug</name>
    <dbReference type="NCBI Taxonomy" id="30085"/>
    <lineage>
        <taxon>Eukaryota</taxon>
        <taxon>Metazoa</taxon>
        <taxon>Ecdysozoa</taxon>
        <taxon>Arthropoda</taxon>
        <taxon>Hexapoda</taxon>
        <taxon>Insecta</taxon>
        <taxon>Pterygota</taxon>
        <taxon>Neoptera</taxon>
        <taxon>Paraneoptera</taxon>
        <taxon>Hemiptera</taxon>
        <taxon>Heteroptera</taxon>
        <taxon>Panheteroptera</taxon>
        <taxon>Cimicomorpha</taxon>
        <taxon>Miridae</taxon>
        <taxon>Mirini</taxon>
        <taxon>Lygus</taxon>
    </lineage>
</organism>
<feature type="non-terminal residue" evidence="1">
    <location>
        <position position="1"/>
    </location>
</feature>
<dbReference type="SUPFAM" id="SSF56672">
    <property type="entry name" value="DNA/RNA polymerases"/>
    <property type="match status" value="1"/>
</dbReference>
<gene>
    <name evidence="1" type="primary">pol_354</name>
    <name evidence="1" type="ORF">CM83_4371</name>
</gene>
<evidence type="ECO:0000313" key="1">
    <source>
        <dbReference type="EMBL" id="JAG11757.1"/>
    </source>
</evidence>